<dbReference type="InterPro" id="IPR016181">
    <property type="entry name" value="Acyl_CoA_acyltransferase"/>
</dbReference>
<accession>A0A562VDF7</accession>
<dbReference type="RefSeq" id="WP_147135345.1">
    <property type="nucleotide sequence ID" value="NZ_BAABIJ010000001.1"/>
</dbReference>
<evidence type="ECO:0000313" key="2">
    <source>
        <dbReference type="EMBL" id="TWJ15895.1"/>
    </source>
</evidence>
<dbReference type="GO" id="GO:0016747">
    <property type="term" value="F:acyltransferase activity, transferring groups other than amino-acyl groups"/>
    <property type="evidence" value="ECO:0007669"/>
    <property type="project" value="InterPro"/>
</dbReference>
<comment type="caution">
    <text evidence="2">The sequence shown here is derived from an EMBL/GenBank/DDBJ whole genome shotgun (WGS) entry which is preliminary data.</text>
</comment>
<feature type="domain" description="N-acetyltransferase" evidence="1">
    <location>
        <begin position="124"/>
        <end position="259"/>
    </location>
</feature>
<dbReference type="Proteomes" id="UP000321617">
    <property type="component" value="Unassembled WGS sequence"/>
</dbReference>
<reference evidence="2 3" key="1">
    <citation type="journal article" date="2013" name="Stand. Genomic Sci.">
        <title>Genomic Encyclopedia of Type Strains, Phase I: The one thousand microbial genomes (KMG-I) project.</title>
        <authorList>
            <person name="Kyrpides N.C."/>
            <person name="Woyke T."/>
            <person name="Eisen J.A."/>
            <person name="Garrity G."/>
            <person name="Lilburn T.G."/>
            <person name="Beck B.J."/>
            <person name="Whitman W.B."/>
            <person name="Hugenholtz P."/>
            <person name="Klenk H.P."/>
        </authorList>
    </citation>
    <scope>NUCLEOTIDE SEQUENCE [LARGE SCALE GENOMIC DNA]</scope>
    <source>
        <strain evidence="2 3">DSM 45044</strain>
    </source>
</reference>
<proteinExistence type="predicted"/>
<sequence>MTPVNRAEWLETFDARVRRRARPDSTRARVEDTGAVVRQVAGPDGWNGVLWSGLGDDAAEVIAAQRDHFAALGVECEWKLYGHDLPADLPRLLTEAGFVPEPTETVMVAATADVAAAPVLPPGVVLVPVTDAEGVERAARLHARVFGVDPGGLRKRLLRRLAEAPGTEVAVMAEAAEGPVSVARLECDGDGFAGLWGGATLPHWRGRGLYRALVAHRAGRAAAAGVGYLYVDARDTSRPILARLGFQALTTTTPFVWRP</sequence>
<dbReference type="AlphaFoldDB" id="A0A562VDF7"/>
<name>A0A562VDF7_9ACTN</name>
<dbReference type="OrthoDB" id="164800at2"/>
<evidence type="ECO:0000259" key="1">
    <source>
        <dbReference type="PROSITE" id="PS51186"/>
    </source>
</evidence>
<dbReference type="InterPro" id="IPR000182">
    <property type="entry name" value="GNAT_dom"/>
</dbReference>
<organism evidence="2 3">
    <name type="scientific">Stackebrandtia albiflava</name>
    <dbReference type="NCBI Taxonomy" id="406432"/>
    <lineage>
        <taxon>Bacteria</taxon>
        <taxon>Bacillati</taxon>
        <taxon>Actinomycetota</taxon>
        <taxon>Actinomycetes</taxon>
        <taxon>Glycomycetales</taxon>
        <taxon>Glycomycetaceae</taxon>
        <taxon>Stackebrandtia</taxon>
    </lineage>
</organism>
<dbReference type="Gene3D" id="3.40.630.30">
    <property type="match status" value="1"/>
</dbReference>
<protein>
    <submittedName>
        <fullName evidence="2">Acetyltransferase (GNAT) domain-containing protein</fullName>
    </submittedName>
</protein>
<keyword evidence="3" id="KW-1185">Reference proteome</keyword>
<keyword evidence="2" id="KW-0808">Transferase</keyword>
<dbReference type="SUPFAM" id="SSF55729">
    <property type="entry name" value="Acyl-CoA N-acyltransferases (Nat)"/>
    <property type="match status" value="1"/>
</dbReference>
<gene>
    <name evidence="2" type="ORF">LX16_1614</name>
</gene>
<dbReference type="EMBL" id="VLLL01000005">
    <property type="protein sequence ID" value="TWJ15895.1"/>
    <property type="molecule type" value="Genomic_DNA"/>
</dbReference>
<dbReference type="PROSITE" id="PS51186">
    <property type="entry name" value="GNAT"/>
    <property type="match status" value="1"/>
</dbReference>
<evidence type="ECO:0000313" key="3">
    <source>
        <dbReference type="Proteomes" id="UP000321617"/>
    </source>
</evidence>